<comment type="caution">
    <text evidence="1">The sequence shown here is derived from an EMBL/GenBank/DDBJ whole genome shotgun (WGS) entry which is preliminary data.</text>
</comment>
<protein>
    <recommendedName>
        <fullName evidence="3">DUF5683 domain-containing protein</fullName>
    </recommendedName>
</protein>
<evidence type="ECO:0008006" key="3">
    <source>
        <dbReference type="Google" id="ProtNLM"/>
    </source>
</evidence>
<proteinExistence type="predicted"/>
<dbReference type="AlphaFoldDB" id="V6HK68"/>
<accession>V6HK68</accession>
<dbReference type="NCBIfam" id="NF047433">
    <property type="entry name" value="Lepto_7_Nterm"/>
    <property type="match status" value="1"/>
</dbReference>
<evidence type="ECO:0000313" key="2">
    <source>
        <dbReference type="Proteomes" id="UP000018719"/>
    </source>
</evidence>
<organism evidence="1 2">
    <name type="scientific">Leptospira inadai serovar Lyme str. 10</name>
    <dbReference type="NCBI Taxonomy" id="1049790"/>
    <lineage>
        <taxon>Bacteria</taxon>
        <taxon>Pseudomonadati</taxon>
        <taxon>Spirochaetota</taxon>
        <taxon>Spirochaetia</taxon>
        <taxon>Leptospirales</taxon>
        <taxon>Leptospiraceae</taxon>
        <taxon>Leptospira</taxon>
    </lineage>
</organism>
<dbReference type="Proteomes" id="UP000018719">
    <property type="component" value="Unassembled WGS sequence"/>
</dbReference>
<gene>
    <name evidence="1" type="ORF">LEP1GSC047_4389</name>
</gene>
<name>V6HK68_9LEPT</name>
<dbReference type="EMBL" id="AHMM02000015">
    <property type="protein sequence ID" value="EQA37280.1"/>
    <property type="molecule type" value="Genomic_DNA"/>
</dbReference>
<sequence>MLANGCDIDFARVRNSRIIFQFETFPISKTAKSESIIRKYAFPHPGKNPRETAVFSRKTPLLIRRRLYTSQKVSKARMFAKVLNPIRFAILTFALIYSSHLFAVQSILLRNGNTIKGEVITQNEKTIQVRSEDGKIVSVSKRSILKVIYKEVTKDEEKKIRQEEEKKIQEEPQAVKEEPIVIIPPTPVAPSRSKWSVVWRSAVLPGWGHIYAGRKTTGIVYSGLLISSLGYAALSAKHAHSAKSDYEQSSATSTLISGNSSIGLGSIYVSGKKSQYQHDVKEYNNSLAILGAVYLVQLAHSYFTGTSWAKEDVVLSSDGTPLRNGIQWNAGYDRGASNSSMLGSSAIGSSTGRALYGEFRYSVLF</sequence>
<evidence type="ECO:0000313" key="1">
    <source>
        <dbReference type="EMBL" id="EQA37280.1"/>
    </source>
</evidence>
<reference evidence="1 2" key="1">
    <citation type="submission" date="2013-05" db="EMBL/GenBank/DDBJ databases">
        <authorList>
            <person name="Harkins D.M."/>
            <person name="Durkin A.S."/>
            <person name="Brinkac L.M."/>
            <person name="Haft D.H."/>
            <person name="Selengut J.D."/>
            <person name="Sanka R."/>
            <person name="DePew J."/>
            <person name="Purushe J."/>
            <person name="Hartskeerl R.A."/>
            <person name="Ahmed A."/>
            <person name="van der Linden H."/>
            <person name="Goris M.G.A."/>
            <person name="Vinetz J.M."/>
            <person name="Sutton G.G."/>
            <person name="Nierman W.C."/>
            <person name="Fouts D.E."/>
        </authorList>
    </citation>
    <scope>NUCLEOTIDE SEQUENCE [LARGE SCALE GENOMIC DNA]</scope>
    <source>
        <strain evidence="1 2">10</strain>
    </source>
</reference>